<evidence type="ECO:0000313" key="2">
    <source>
        <dbReference type="Proteomes" id="UP000886743"/>
    </source>
</evidence>
<dbReference type="Proteomes" id="UP000886743">
    <property type="component" value="Unassembled WGS sequence"/>
</dbReference>
<proteinExistence type="predicted"/>
<name>A0A9D1NHT1_9FIRM</name>
<reference evidence="1" key="1">
    <citation type="submission" date="2020-10" db="EMBL/GenBank/DDBJ databases">
        <authorList>
            <person name="Gilroy R."/>
        </authorList>
    </citation>
    <scope>NUCLEOTIDE SEQUENCE</scope>
    <source>
        <strain evidence="1">4920</strain>
    </source>
</reference>
<dbReference type="AlphaFoldDB" id="A0A9D1NHT1"/>
<sequence>MERISGDDMYAKDIEPKCALCQHGEPIPDTLDMLCKKYGVVPYNHSCKKFKYDIFKKKVRRRAPVDTGYSAEDFSID</sequence>
<accession>A0A9D1NHT1</accession>
<gene>
    <name evidence="1" type="ORF">IAC74_04935</name>
</gene>
<reference evidence="1" key="2">
    <citation type="journal article" date="2021" name="PeerJ">
        <title>Extensive microbial diversity within the chicken gut microbiome revealed by metagenomics and culture.</title>
        <authorList>
            <person name="Gilroy R."/>
            <person name="Ravi A."/>
            <person name="Getino M."/>
            <person name="Pursley I."/>
            <person name="Horton D.L."/>
            <person name="Alikhan N.F."/>
            <person name="Baker D."/>
            <person name="Gharbi K."/>
            <person name="Hall N."/>
            <person name="Watson M."/>
            <person name="Adriaenssens E.M."/>
            <person name="Foster-Nyarko E."/>
            <person name="Jarju S."/>
            <person name="Secka A."/>
            <person name="Antonio M."/>
            <person name="Oren A."/>
            <person name="Chaudhuri R.R."/>
            <person name="La Ragione R."/>
            <person name="Hildebrand F."/>
            <person name="Pallen M.J."/>
        </authorList>
    </citation>
    <scope>NUCLEOTIDE SEQUENCE</scope>
    <source>
        <strain evidence="1">4920</strain>
    </source>
</reference>
<protein>
    <submittedName>
        <fullName evidence="1">Uncharacterized protein</fullName>
    </submittedName>
</protein>
<comment type="caution">
    <text evidence="1">The sequence shown here is derived from an EMBL/GenBank/DDBJ whole genome shotgun (WGS) entry which is preliminary data.</text>
</comment>
<organism evidence="1 2">
    <name type="scientific">Candidatus Aphodoplasma excrementigallinarum</name>
    <dbReference type="NCBI Taxonomy" id="2840673"/>
    <lineage>
        <taxon>Bacteria</taxon>
        <taxon>Bacillati</taxon>
        <taxon>Bacillota</taxon>
        <taxon>Clostridia</taxon>
        <taxon>Eubacteriales</taxon>
        <taxon>Candidatus Aphodoplasma</taxon>
    </lineage>
</organism>
<evidence type="ECO:0000313" key="1">
    <source>
        <dbReference type="EMBL" id="HIV02899.1"/>
    </source>
</evidence>
<dbReference type="EMBL" id="DVOF01000142">
    <property type="protein sequence ID" value="HIV02899.1"/>
    <property type="molecule type" value="Genomic_DNA"/>
</dbReference>